<feature type="region of interest" description="Disordered" evidence="1">
    <location>
        <begin position="1"/>
        <end position="34"/>
    </location>
</feature>
<gene>
    <name evidence="2" type="primary">WBGene00104666</name>
</gene>
<evidence type="ECO:0000313" key="2">
    <source>
        <dbReference type="EnsemblMetazoa" id="PPA15112.1"/>
    </source>
</evidence>
<feature type="compositionally biased region" description="Basic and acidic residues" evidence="1">
    <location>
        <begin position="142"/>
        <end position="152"/>
    </location>
</feature>
<dbReference type="InterPro" id="IPR002059">
    <property type="entry name" value="CSP_DNA-bd"/>
</dbReference>
<dbReference type="InterPro" id="IPR050181">
    <property type="entry name" value="Cold_shock_domain"/>
</dbReference>
<evidence type="ECO:0000256" key="1">
    <source>
        <dbReference type="SAM" id="MobiDB-lite"/>
    </source>
</evidence>
<proteinExistence type="predicted"/>
<dbReference type="PROSITE" id="PS51857">
    <property type="entry name" value="CSD_2"/>
    <property type="match status" value="1"/>
</dbReference>
<dbReference type="GO" id="GO:0003676">
    <property type="term" value="F:nucleic acid binding"/>
    <property type="evidence" value="ECO:0000318"/>
    <property type="project" value="GO_Central"/>
</dbReference>
<name>A0A2A6BAH4_PRIPA</name>
<accession>A0A8R1YEJ3</accession>
<dbReference type="Pfam" id="PF00313">
    <property type="entry name" value="CSD"/>
    <property type="match status" value="1"/>
</dbReference>
<dbReference type="GO" id="GO:0005634">
    <property type="term" value="C:nucleus"/>
    <property type="evidence" value="ECO:0000318"/>
    <property type="project" value="GO_Central"/>
</dbReference>
<dbReference type="PANTHER" id="PTHR11544">
    <property type="entry name" value="COLD SHOCK DOMAIN CONTAINING PROTEINS"/>
    <property type="match status" value="1"/>
</dbReference>
<dbReference type="GO" id="GO:0010468">
    <property type="term" value="P:regulation of gene expression"/>
    <property type="evidence" value="ECO:0000318"/>
    <property type="project" value="GO_Central"/>
</dbReference>
<feature type="region of interest" description="Disordered" evidence="1">
    <location>
        <begin position="119"/>
        <end position="200"/>
    </location>
</feature>
<feature type="compositionally biased region" description="Polar residues" evidence="1">
    <location>
        <begin position="179"/>
        <end position="188"/>
    </location>
</feature>
<dbReference type="AlphaFoldDB" id="A0A2A6BAH4"/>
<reference evidence="2" key="2">
    <citation type="submission" date="2022-06" db="UniProtKB">
        <authorList>
            <consortium name="EnsemblMetazoa"/>
        </authorList>
    </citation>
    <scope>IDENTIFICATION</scope>
    <source>
        <strain evidence="2">PS312</strain>
    </source>
</reference>
<dbReference type="OrthoDB" id="422005at2759"/>
<feature type="compositionally biased region" description="Basic and acidic residues" evidence="1">
    <location>
        <begin position="189"/>
        <end position="200"/>
    </location>
</feature>
<dbReference type="SUPFAM" id="SSF50249">
    <property type="entry name" value="Nucleic acid-binding proteins"/>
    <property type="match status" value="1"/>
</dbReference>
<keyword evidence="3" id="KW-1185">Reference proteome</keyword>
<dbReference type="EnsemblMetazoa" id="PPA15112.1">
    <property type="protein sequence ID" value="PPA15112.1"/>
    <property type="gene ID" value="WBGene00104666"/>
</dbReference>
<dbReference type="InterPro" id="IPR012340">
    <property type="entry name" value="NA-bd_OB-fold"/>
</dbReference>
<evidence type="ECO:0000313" key="3">
    <source>
        <dbReference type="Proteomes" id="UP000005239"/>
    </source>
</evidence>
<dbReference type="Proteomes" id="UP000005239">
    <property type="component" value="Unassembled WGS sequence"/>
</dbReference>
<dbReference type="Gene3D" id="2.40.50.140">
    <property type="entry name" value="Nucleic acid-binding proteins"/>
    <property type="match status" value="1"/>
</dbReference>
<accession>A0A2A6BAH4</accession>
<organism evidence="2 3">
    <name type="scientific">Pristionchus pacificus</name>
    <name type="common">Parasitic nematode worm</name>
    <dbReference type="NCBI Taxonomy" id="54126"/>
    <lineage>
        <taxon>Eukaryota</taxon>
        <taxon>Metazoa</taxon>
        <taxon>Ecdysozoa</taxon>
        <taxon>Nematoda</taxon>
        <taxon>Chromadorea</taxon>
        <taxon>Rhabditida</taxon>
        <taxon>Rhabditina</taxon>
        <taxon>Diplogasteromorpha</taxon>
        <taxon>Diplogasteroidea</taxon>
        <taxon>Neodiplogasteridae</taxon>
        <taxon>Pristionchus</taxon>
    </lineage>
</organism>
<reference evidence="3" key="1">
    <citation type="journal article" date="2008" name="Nat. Genet.">
        <title>The Pristionchus pacificus genome provides a unique perspective on nematode lifestyle and parasitism.</title>
        <authorList>
            <person name="Dieterich C."/>
            <person name="Clifton S.W."/>
            <person name="Schuster L.N."/>
            <person name="Chinwalla A."/>
            <person name="Delehaunty K."/>
            <person name="Dinkelacker I."/>
            <person name="Fulton L."/>
            <person name="Fulton R."/>
            <person name="Godfrey J."/>
            <person name="Minx P."/>
            <person name="Mitreva M."/>
            <person name="Roeseler W."/>
            <person name="Tian H."/>
            <person name="Witte H."/>
            <person name="Yang S.P."/>
            <person name="Wilson R.K."/>
            <person name="Sommer R.J."/>
        </authorList>
    </citation>
    <scope>NUCLEOTIDE SEQUENCE [LARGE SCALE GENOMIC DNA]</scope>
    <source>
        <strain evidence="3">PS312</strain>
    </source>
</reference>
<dbReference type="SMART" id="SM00357">
    <property type="entry name" value="CSP"/>
    <property type="match status" value="1"/>
</dbReference>
<protein>
    <submittedName>
        <fullName evidence="2">CSD domain-containing protein</fullName>
    </submittedName>
</protein>
<sequence>MATLSPEESPAADEALSHEVLHKNPSTEGASIAEKSERPVKKILETRVKGKVLWFSSIKKFGFITRSDTEEGYDEMDIFVHSSGIAWNNPKQRFFTSLTEGQEVLFDIEEGGKCGSAINVTGLDGKPVKRPRRRRGSQNNQAKKESVDADHKIPRKKYGAAKKTSDEKVNQDSIIDATSALSGVSLQDRQPEQKGILNDK</sequence>
<dbReference type="InterPro" id="IPR011129">
    <property type="entry name" value="CSD"/>
</dbReference>